<keyword evidence="3" id="KW-1185">Reference proteome</keyword>
<protein>
    <submittedName>
        <fullName evidence="2">Uncharacterized protein</fullName>
    </submittedName>
</protein>
<feature type="chain" id="PRO_5029851946" evidence="1">
    <location>
        <begin position="28"/>
        <end position="149"/>
    </location>
</feature>
<comment type="caution">
    <text evidence="2">The sequence shown here is derived from an EMBL/GenBank/DDBJ whole genome shotgun (WGS) entry which is preliminary data.</text>
</comment>
<sequence length="149" mass="15717">MNRAIASAGAVVSTALALTVVAAPAQAKFAPPLGDWGSAAQPPGTIYNRNGLAQLDVGVTSASGSMKPGAFAPRVTWSGHTAKGKPVTGRKCRIEITFPGHRWPMYKSRNCQGAAAFPKRVYTVPGRYSITVQERVSGRYTTVPFIVAD</sequence>
<proteinExistence type="predicted"/>
<dbReference type="RefSeq" id="WP_161927800.1">
    <property type="nucleotide sequence ID" value="NZ_BJOU01000002.1"/>
</dbReference>
<dbReference type="AlphaFoldDB" id="A0A7I9UZX4"/>
<evidence type="ECO:0000313" key="2">
    <source>
        <dbReference type="EMBL" id="GED98370.1"/>
    </source>
</evidence>
<gene>
    <name evidence="2" type="ORF">nbrc107697_24090</name>
</gene>
<name>A0A7I9UZX4_9ACTN</name>
<dbReference type="OrthoDB" id="9553791at2"/>
<feature type="signal peptide" evidence="1">
    <location>
        <begin position="1"/>
        <end position="27"/>
    </location>
</feature>
<dbReference type="Proteomes" id="UP000444980">
    <property type="component" value="Unassembled WGS sequence"/>
</dbReference>
<evidence type="ECO:0000256" key="1">
    <source>
        <dbReference type="SAM" id="SignalP"/>
    </source>
</evidence>
<keyword evidence="1" id="KW-0732">Signal</keyword>
<dbReference type="EMBL" id="BJOU01000002">
    <property type="protein sequence ID" value="GED98370.1"/>
    <property type="molecule type" value="Genomic_DNA"/>
</dbReference>
<organism evidence="2 3">
    <name type="scientific">Gordonia crocea</name>
    <dbReference type="NCBI Taxonomy" id="589162"/>
    <lineage>
        <taxon>Bacteria</taxon>
        <taxon>Bacillati</taxon>
        <taxon>Actinomycetota</taxon>
        <taxon>Actinomycetes</taxon>
        <taxon>Mycobacteriales</taxon>
        <taxon>Gordoniaceae</taxon>
        <taxon>Gordonia</taxon>
    </lineage>
</organism>
<accession>A0A7I9UZX4</accession>
<reference evidence="3" key="1">
    <citation type="submission" date="2019-06" db="EMBL/GenBank/DDBJ databases">
        <title>Gordonia isolated from sludge of a wastewater treatment plant.</title>
        <authorList>
            <person name="Tamura T."/>
            <person name="Aoyama K."/>
            <person name="Kang Y."/>
            <person name="Saito S."/>
            <person name="Akiyama N."/>
            <person name="Yazawa K."/>
            <person name="Gonoi T."/>
            <person name="Mikami Y."/>
        </authorList>
    </citation>
    <scope>NUCLEOTIDE SEQUENCE [LARGE SCALE GENOMIC DNA]</scope>
    <source>
        <strain evidence="3">NBRC 107697</strain>
    </source>
</reference>
<evidence type="ECO:0000313" key="3">
    <source>
        <dbReference type="Proteomes" id="UP000444980"/>
    </source>
</evidence>